<evidence type="ECO:0000313" key="3">
    <source>
        <dbReference type="Proteomes" id="UP001165667"/>
    </source>
</evidence>
<accession>A0AA42CLA8</accession>
<dbReference type="RefSeq" id="WP_282587797.1">
    <property type="nucleotide sequence ID" value="NZ_JAMOIM010000026.1"/>
</dbReference>
<dbReference type="AlphaFoldDB" id="A0AA42CLA8"/>
<dbReference type="Gene3D" id="3.90.550.10">
    <property type="entry name" value="Spore Coat Polysaccharide Biosynthesis Protein SpsA, Chain A"/>
    <property type="match status" value="2"/>
</dbReference>
<reference evidence="2" key="1">
    <citation type="submission" date="2022-05" db="EMBL/GenBank/DDBJ databases">
        <authorList>
            <person name="Pankratov T."/>
        </authorList>
    </citation>
    <scope>NUCLEOTIDE SEQUENCE</scope>
    <source>
        <strain evidence="2">BP6-180914</strain>
    </source>
</reference>
<dbReference type="InterPro" id="IPR029044">
    <property type="entry name" value="Nucleotide-diphossugar_trans"/>
</dbReference>
<dbReference type="InterPro" id="IPR001173">
    <property type="entry name" value="Glyco_trans_2-like"/>
</dbReference>
<dbReference type="CDD" id="cd04186">
    <property type="entry name" value="GT_2_like_c"/>
    <property type="match status" value="1"/>
</dbReference>
<feature type="domain" description="Glycosyltransferase 2-like" evidence="1">
    <location>
        <begin position="88"/>
        <end position="245"/>
    </location>
</feature>
<keyword evidence="3" id="KW-1185">Reference proteome</keyword>
<evidence type="ECO:0000259" key="1">
    <source>
        <dbReference type="Pfam" id="PF00535"/>
    </source>
</evidence>
<comment type="caution">
    <text evidence="2">The sequence shown here is derived from an EMBL/GenBank/DDBJ whole genome shotgun (WGS) entry which is preliminary data.</text>
</comment>
<dbReference type="CDD" id="cd04184">
    <property type="entry name" value="GT2_RfbC_Mx_like"/>
    <property type="match status" value="1"/>
</dbReference>
<dbReference type="SUPFAM" id="SSF53448">
    <property type="entry name" value="Nucleotide-diphospho-sugar transferases"/>
    <property type="match status" value="2"/>
</dbReference>
<dbReference type="PANTHER" id="PTHR43179">
    <property type="entry name" value="RHAMNOSYLTRANSFERASE WBBL"/>
    <property type="match status" value="1"/>
</dbReference>
<dbReference type="PANTHER" id="PTHR43179:SF7">
    <property type="entry name" value="RHAMNOSYLTRANSFERASE WBBL"/>
    <property type="match status" value="1"/>
</dbReference>
<proteinExistence type="predicted"/>
<sequence length="636" mass="72058">MRLLYWLLTPHRLPMRLQILRRMNRRNRIGVWTNIQRIMLNAPTVSPRDRTNDQAYGRWVKQLDRLTAADRGAIKEHVARLEYRPKISIIVPVYNTPESVLTSTVQSVFDQLYPDWELCIVDDGSTEPHIAKLFDRFAEADARVKHLHRQENGHIAAASNSALGLATGAFVALLDHDDLLAEQALYEIAVELNVHPAADIVFSDEDKIDENGRRYDPYFKSDFSLDLLLGQNMFNHLTVYRKSLVDSVGGFRPGFEGSQDYDLALRIVAMTTPEKIRHIPAVLYHWRQTSGGESFSQAYLDRCIQSAQRAVAEFLNRDGANPIATVGRVSEHVPWNRVRWVLCQPEPLVSILIPTRDRADLMRQCLEGLLKRTAYGRFEVIIVDNGSVERETHDLFAELTLDPRVRVLSQAGPFNYSALNNAAAREAQGEILLLLNNDIDVIKPDWLLEMVSLLQRADVGVVGAKLIYADTRIQHAGVRLGAGTFEGGPGIAGHFGWFQDRDDLGYFGSLALARDVSAVTGACLAVRRNLYEQVGGLEADHLGVAFNDIDLCLKVRAAGYKVIWTPFAELYHLESASRGSDLAGEKMDRFHGECRFMRDKWGDLLQRDPFYNPAFDNYDNDYRLSFQPQRQKPWKV</sequence>
<dbReference type="EMBL" id="JAMOIM010000026">
    <property type="protein sequence ID" value="MCW6511419.1"/>
    <property type="molecule type" value="Genomic_DNA"/>
</dbReference>
<evidence type="ECO:0000313" key="2">
    <source>
        <dbReference type="EMBL" id="MCW6511419.1"/>
    </source>
</evidence>
<name>A0AA42CLA8_9HYPH</name>
<dbReference type="Pfam" id="PF00535">
    <property type="entry name" value="Glycos_transf_2"/>
    <property type="match status" value="2"/>
</dbReference>
<gene>
    <name evidence="2" type="ORF">M8523_25890</name>
</gene>
<protein>
    <submittedName>
        <fullName evidence="2">Glycosyltransferase family 2 protein</fullName>
    </submittedName>
</protein>
<feature type="domain" description="Glycosyltransferase 2-like" evidence="1">
    <location>
        <begin position="350"/>
        <end position="499"/>
    </location>
</feature>
<dbReference type="Proteomes" id="UP001165667">
    <property type="component" value="Unassembled WGS sequence"/>
</dbReference>
<organism evidence="2 3">
    <name type="scientific">Lichenifustis flavocetrariae</name>
    <dbReference type="NCBI Taxonomy" id="2949735"/>
    <lineage>
        <taxon>Bacteria</taxon>
        <taxon>Pseudomonadati</taxon>
        <taxon>Pseudomonadota</taxon>
        <taxon>Alphaproteobacteria</taxon>
        <taxon>Hyphomicrobiales</taxon>
        <taxon>Lichenihabitantaceae</taxon>
        <taxon>Lichenifustis</taxon>
    </lineage>
</organism>